<dbReference type="OrthoDB" id="3430164at2"/>
<proteinExistence type="predicted"/>
<name>A0A387BTL3_9MICO</name>
<organism evidence="1 2">
    <name type="scientific">Gryllotalpicola protaetiae</name>
    <dbReference type="NCBI Taxonomy" id="2419771"/>
    <lineage>
        <taxon>Bacteria</taxon>
        <taxon>Bacillati</taxon>
        <taxon>Actinomycetota</taxon>
        <taxon>Actinomycetes</taxon>
        <taxon>Micrococcales</taxon>
        <taxon>Microbacteriaceae</taxon>
        <taxon>Gryllotalpicola</taxon>
    </lineage>
</organism>
<dbReference type="Proteomes" id="UP000275069">
    <property type="component" value="Chromosome"/>
</dbReference>
<accession>A0A387BTL3</accession>
<protein>
    <submittedName>
        <fullName evidence="1">PRC-barrel domain containing protein</fullName>
    </submittedName>
</protein>
<gene>
    <name evidence="1" type="ORF">D7I44_13150</name>
</gene>
<dbReference type="AlphaFoldDB" id="A0A387BTL3"/>
<dbReference type="RefSeq" id="WP_120789909.1">
    <property type="nucleotide sequence ID" value="NZ_CP032624.1"/>
</dbReference>
<reference evidence="1 2" key="1">
    <citation type="submission" date="2018-09" db="EMBL/GenBank/DDBJ databases">
        <title>Genome sequencing of strain 2DFW10M-5.</title>
        <authorList>
            <person name="Heo J."/>
            <person name="Kim S.-J."/>
            <person name="Kwon S.-W."/>
        </authorList>
    </citation>
    <scope>NUCLEOTIDE SEQUENCE [LARGE SCALE GENOMIC DNA]</scope>
    <source>
        <strain evidence="1 2">2DFW10M-5</strain>
    </source>
</reference>
<keyword evidence="2" id="KW-1185">Reference proteome</keyword>
<dbReference type="EMBL" id="CP032624">
    <property type="protein sequence ID" value="AYG04379.1"/>
    <property type="molecule type" value="Genomic_DNA"/>
</dbReference>
<evidence type="ECO:0000313" key="2">
    <source>
        <dbReference type="Proteomes" id="UP000275069"/>
    </source>
</evidence>
<evidence type="ECO:0000313" key="1">
    <source>
        <dbReference type="EMBL" id="AYG04379.1"/>
    </source>
</evidence>
<sequence>MLLTELLGLPVRDAGGVSLGTVADVRFVLDGPPSGNGAGALAEARLHGLIVSPHGGESFLGYERSRVDRPWLIAHVLAARQRHAVLVLWDDIAEVGEELRLRPGAIRYSPALPGSR</sequence>
<dbReference type="KEGG" id="gry:D7I44_13150"/>